<dbReference type="AlphaFoldDB" id="A0A6G0YB33"/>
<sequence length="285" mass="33825">MGRQMLSIHCMIENHSIPIVYSLMECKSRNLYNSIFNYFKTNLLTILNPSIIITDYEMALRDTPSFFFFKCTHCSLEKHEKKGYLNLTNANEFAPKALRMLFALPLLLPIDIQTAFDLVRTYAINHNVPMVELKLLRQIILLHTLPHWYLFIFIIITVTYYLKFFFSFWLRQIGVDILSVNGLPRRTNNCVESFLNQLRIKFNVIHPNLWIFLDHLCQLSKSSHITMTQLSNNLRPTRNQRSGVLKNLNRIQYSSNEYSLRLITMWQFLCRTAHFTTAYERRQQN</sequence>
<keyword evidence="1" id="KW-0812">Transmembrane</keyword>
<dbReference type="Proteomes" id="UP000478052">
    <property type="component" value="Unassembled WGS sequence"/>
</dbReference>
<dbReference type="EMBL" id="VUJU01005000">
    <property type="protein sequence ID" value="KAF0752583.1"/>
    <property type="molecule type" value="Genomic_DNA"/>
</dbReference>
<keyword evidence="3" id="KW-1185">Reference proteome</keyword>
<organism evidence="2 3">
    <name type="scientific">Aphis craccivora</name>
    <name type="common">Cowpea aphid</name>
    <dbReference type="NCBI Taxonomy" id="307492"/>
    <lineage>
        <taxon>Eukaryota</taxon>
        <taxon>Metazoa</taxon>
        <taxon>Ecdysozoa</taxon>
        <taxon>Arthropoda</taxon>
        <taxon>Hexapoda</taxon>
        <taxon>Insecta</taxon>
        <taxon>Pterygota</taxon>
        <taxon>Neoptera</taxon>
        <taxon>Paraneoptera</taxon>
        <taxon>Hemiptera</taxon>
        <taxon>Sternorrhyncha</taxon>
        <taxon>Aphidomorpha</taxon>
        <taxon>Aphidoidea</taxon>
        <taxon>Aphididae</taxon>
        <taxon>Aphidini</taxon>
        <taxon>Aphis</taxon>
        <taxon>Aphis</taxon>
    </lineage>
</organism>
<reference evidence="2 3" key="1">
    <citation type="submission" date="2019-08" db="EMBL/GenBank/DDBJ databases">
        <title>Whole genome of Aphis craccivora.</title>
        <authorList>
            <person name="Voronova N.V."/>
            <person name="Shulinski R.S."/>
            <person name="Bandarenka Y.V."/>
            <person name="Zhorov D.G."/>
            <person name="Warner D."/>
        </authorList>
    </citation>
    <scope>NUCLEOTIDE SEQUENCE [LARGE SCALE GENOMIC DNA]</scope>
    <source>
        <strain evidence="2">180601</strain>
        <tissue evidence="2">Whole Body</tissue>
    </source>
</reference>
<dbReference type="OrthoDB" id="8192602at2759"/>
<feature type="transmembrane region" description="Helical" evidence="1">
    <location>
        <begin position="139"/>
        <end position="162"/>
    </location>
</feature>
<comment type="caution">
    <text evidence="2">The sequence shown here is derived from an EMBL/GenBank/DDBJ whole genome shotgun (WGS) entry which is preliminary data.</text>
</comment>
<name>A0A6G0YB33_APHCR</name>
<keyword evidence="1" id="KW-1133">Transmembrane helix</keyword>
<accession>A0A6G0YB33</accession>
<keyword evidence="1" id="KW-0472">Membrane</keyword>
<proteinExistence type="predicted"/>
<evidence type="ECO:0000313" key="3">
    <source>
        <dbReference type="Proteomes" id="UP000478052"/>
    </source>
</evidence>
<protein>
    <submittedName>
        <fullName evidence="2">MULE domain-containing protein</fullName>
    </submittedName>
</protein>
<evidence type="ECO:0000256" key="1">
    <source>
        <dbReference type="SAM" id="Phobius"/>
    </source>
</evidence>
<evidence type="ECO:0000313" key="2">
    <source>
        <dbReference type="EMBL" id="KAF0752583.1"/>
    </source>
</evidence>
<gene>
    <name evidence="2" type="ORF">FWK35_00011046</name>
</gene>